<protein>
    <submittedName>
        <fullName evidence="2">Uncharacterized protein</fullName>
    </submittedName>
</protein>
<organism evidence="2 3">
    <name type="scientific">Fragilariopsis cylindrus CCMP1102</name>
    <dbReference type="NCBI Taxonomy" id="635003"/>
    <lineage>
        <taxon>Eukaryota</taxon>
        <taxon>Sar</taxon>
        <taxon>Stramenopiles</taxon>
        <taxon>Ochrophyta</taxon>
        <taxon>Bacillariophyta</taxon>
        <taxon>Bacillariophyceae</taxon>
        <taxon>Bacillariophycidae</taxon>
        <taxon>Bacillariales</taxon>
        <taxon>Bacillariaceae</taxon>
        <taxon>Fragilariopsis</taxon>
    </lineage>
</organism>
<feature type="compositionally biased region" description="Low complexity" evidence="1">
    <location>
        <begin position="156"/>
        <end position="165"/>
    </location>
</feature>
<reference evidence="2 3" key="1">
    <citation type="submission" date="2016-09" db="EMBL/GenBank/DDBJ databases">
        <title>Extensive genetic diversity and differential bi-allelic expression allows diatom success in the polar Southern Ocean.</title>
        <authorList>
            <consortium name="DOE Joint Genome Institute"/>
            <person name="Mock T."/>
            <person name="Otillar R.P."/>
            <person name="Strauss J."/>
            <person name="Dupont C."/>
            <person name="Frickenhaus S."/>
            <person name="Maumus F."/>
            <person name="Mcmullan M."/>
            <person name="Sanges R."/>
            <person name="Schmutz J."/>
            <person name="Toseland A."/>
            <person name="Valas R."/>
            <person name="Veluchamy A."/>
            <person name="Ward B.J."/>
            <person name="Allen A."/>
            <person name="Barry K."/>
            <person name="Falciatore A."/>
            <person name="Ferrante M."/>
            <person name="Fortunato A.E."/>
            <person name="Gloeckner G."/>
            <person name="Gruber A."/>
            <person name="Hipkin R."/>
            <person name="Janech M."/>
            <person name="Kroth P."/>
            <person name="Leese F."/>
            <person name="Lindquist E."/>
            <person name="Lyon B.R."/>
            <person name="Martin J."/>
            <person name="Mayer C."/>
            <person name="Parker M."/>
            <person name="Quesneville H."/>
            <person name="Raymond J."/>
            <person name="Uhlig C."/>
            <person name="Valentin K.U."/>
            <person name="Worden A.Z."/>
            <person name="Armbrust E.V."/>
            <person name="Bowler C."/>
            <person name="Green B."/>
            <person name="Moulton V."/>
            <person name="Van Oosterhout C."/>
            <person name="Grigoriev I."/>
        </authorList>
    </citation>
    <scope>NUCLEOTIDE SEQUENCE [LARGE SCALE GENOMIC DNA]</scope>
    <source>
        <strain evidence="2 3">CCMP1102</strain>
    </source>
</reference>
<evidence type="ECO:0000313" key="2">
    <source>
        <dbReference type="EMBL" id="OEU05783.1"/>
    </source>
</evidence>
<proteinExistence type="predicted"/>
<name>A0A1E7EJI0_9STRA</name>
<dbReference type="AlphaFoldDB" id="A0A1E7EJI0"/>
<dbReference type="InParanoid" id="A0A1E7EJI0"/>
<feature type="region of interest" description="Disordered" evidence="1">
    <location>
        <begin position="82"/>
        <end position="179"/>
    </location>
</feature>
<evidence type="ECO:0000256" key="1">
    <source>
        <dbReference type="SAM" id="MobiDB-lite"/>
    </source>
</evidence>
<feature type="compositionally biased region" description="Basic and acidic residues" evidence="1">
    <location>
        <begin position="1"/>
        <end position="18"/>
    </location>
</feature>
<dbReference type="EMBL" id="KV784471">
    <property type="protein sequence ID" value="OEU05783.1"/>
    <property type="molecule type" value="Genomic_DNA"/>
</dbReference>
<dbReference type="KEGG" id="fcy:FRACYDRAFT_266930"/>
<sequence>MPDNKFRIMQEEQFGKNDDTEDNNDDGEDDIHNDPNSRTRKYTAMKSTKPKTECKACLFGSSYKMGHCVSCPRSRYYDPTATPASNYTEHQKNKKRGRAEVQLRANTTTTTTGSCDDNFDSGNTTDPTSNKRKKKRKNKYDNNNMSISKKRKKSSSSKASTSSSSSRRRNNNNFTVSQDTTRRIITNALIRFQFQDRNHKIRKDHP</sequence>
<feature type="region of interest" description="Disordered" evidence="1">
    <location>
        <begin position="1"/>
        <end position="50"/>
    </location>
</feature>
<accession>A0A1E7EJI0</accession>
<evidence type="ECO:0000313" key="3">
    <source>
        <dbReference type="Proteomes" id="UP000095751"/>
    </source>
</evidence>
<feature type="compositionally biased region" description="Acidic residues" evidence="1">
    <location>
        <begin position="19"/>
        <end position="29"/>
    </location>
</feature>
<gene>
    <name evidence="2" type="ORF">FRACYDRAFT_266930</name>
</gene>
<dbReference type="Proteomes" id="UP000095751">
    <property type="component" value="Unassembled WGS sequence"/>
</dbReference>
<keyword evidence="3" id="KW-1185">Reference proteome</keyword>